<dbReference type="EMBL" id="MEUA01000017">
    <property type="protein sequence ID" value="OGC15736.1"/>
    <property type="molecule type" value="Genomic_DNA"/>
</dbReference>
<evidence type="ECO:0000313" key="2">
    <source>
        <dbReference type="EMBL" id="OGC15736.1"/>
    </source>
</evidence>
<evidence type="ECO:0000313" key="3">
    <source>
        <dbReference type="Proteomes" id="UP000177905"/>
    </source>
</evidence>
<accession>A0A1F4S5M3</accession>
<dbReference type="Proteomes" id="UP000177905">
    <property type="component" value="Unassembled WGS sequence"/>
</dbReference>
<keyword evidence="1" id="KW-1133">Transmembrane helix</keyword>
<organism evidence="2 3">
    <name type="scientific">candidate division WOR-1 bacterium RIFOXYB2_FULL_36_35</name>
    <dbReference type="NCBI Taxonomy" id="1802578"/>
    <lineage>
        <taxon>Bacteria</taxon>
        <taxon>Bacillati</taxon>
        <taxon>Saganbacteria</taxon>
    </lineage>
</organism>
<proteinExistence type="predicted"/>
<keyword evidence="1" id="KW-0472">Membrane</keyword>
<sequence>MNKGLLIGVIVLGLIASLFIVFNYNAMFGMVVNFMTGGDVAWNNNAIGTTQGGVIHLAARPGKGINPPKQFPKDLPIYPKANIITLSIDTTQTPNSINTIMESDDNTDMVNNFYKSEMPKNGWTLKEDSAGMMMTDWTKDNRKLSIMISKGKRGNQNTPGCTIIITD</sequence>
<protein>
    <submittedName>
        <fullName evidence="2">Uncharacterized protein</fullName>
    </submittedName>
</protein>
<feature type="transmembrane region" description="Helical" evidence="1">
    <location>
        <begin position="6"/>
        <end position="26"/>
    </location>
</feature>
<reference evidence="2 3" key="1">
    <citation type="journal article" date="2016" name="Nat. Commun.">
        <title>Thousands of microbial genomes shed light on interconnected biogeochemical processes in an aquifer system.</title>
        <authorList>
            <person name="Anantharaman K."/>
            <person name="Brown C.T."/>
            <person name="Hug L.A."/>
            <person name="Sharon I."/>
            <person name="Castelle C.J."/>
            <person name="Probst A.J."/>
            <person name="Thomas B.C."/>
            <person name="Singh A."/>
            <person name="Wilkins M.J."/>
            <person name="Karaoz U."/>
            <person name="Brodie E.L."/>
            <person name="Williams K.H."/>
            <person name="Hubbard S.S."/>
            <person name="Banfield J.F."/>
        </authorList>
    </citation>
    <scope>NUCLEOTIDE SEQUENCE [LARGE SCALE GENOMIC DNA]</scope>
</reference>
<dbReference type="AlphaFoldDB" id="A0A1F4S5M3"/>
<comment type="caution">
    <text evidence="2">The sequence shown here is derived from an EMBL/GenBank/DDBJ whole genome shotgun (WGS) entry which is preliminary data.</text>
</comment>
<name>A0A1F4S5M3_UNCSA</name>
<keyword evidence="1" id="KW-0812">Transmembrane</keyword>
<gene>
    <name evidence="2" type="ORF">A2290_05290</name>
</gene>
<evidence type="ECO:0000256" key="1">
    <source>
        <dbReference type="SAM" id="Phobius"/>
    </source>
</evidence>